<dbReference type="Gene3D" id="3.50.50.60">
    <property type="entry name" value="FAD/NAD(P)-binding domain"/>
    <property type="match status" value="1"/>
</dbReference>
<keyword evidence="13" id="KW-0560">Oxidoreductase</keyword>
<dbReference type="InterPro" id="IPR040125">
    <property type="entry name" value="Squalene_monox"/>
</dbReference>
<dbReference type="EC" id="1.14.14.17" evidence="5"/>
<dbReference type="PANTHER" id="PTHR10835:SF0">
    <property type="entry name" value="SQUALENE MONOOXYGENASE"/>
    <property type="match status" value="1"/>
</dbReference>
<dbReference type="InterPro" id="IPR001645">
    <property type="entry name" value="Folylpolyglutamate_synth"/>
</dbReference>
<comment type="subcellular location">
    <subcellularLocation>
        <location evidence="2">Microsome membrane</location>
        <topology evidence="2">Multi-pass membrane protein</topology>
    </subcellularLocation>
</comment>
<dbReference type="InterPro" id="IPR036565">
    <property type="entry name" value="Mur-like_cat_sf"/>
</dbReference>
<dbReference type="GO" id="GO:0005783">
    <property type="term" value="C:endoplasmic reticulum"/>
    <property type="evidence" value="ECO:0007669"/>
    <property type="project" value="TreeGrafter"/>
</dbReference>
<feature type="domain" description="Squalene epoxidase" evidence="17">
    <location>
        <begin position="601"/>
        <end position="844"/>
    </location>
</feature>
<keyword evidence="8" id="KW-0479">Metal-binding</keyword>
<evidence type="ECO:0000256" key="14">
    <source>
        <dbReference type="ARBA" id="ARBA00023136"/>
    </source>
</evidence>
<evidence type="ECO:0000256" key="9">
    <source>
        <dbReference type="ARBA" id="ARBA00022741"/>
    </source>
</evidence>
<evidence type="ECO:0000256" key="5">
    <source>
        <dbReference type="ARBA" id="ARBA00012312"/>
    </source>
</evidence>
<evidence type="ECO:0000256" key="15">
    <source>
        <dbReference type="SAM" id="Phobius"/>
    </source>
</evidence>
<keyword evidence="10" id="KW-0274">FAD</keyword>
<dbReference type="GO" id="GO:0016020">
    <property type="term" value="C:membrane"/>
    <property type="evidence" value="ECO:0007669"/>
    <property type="project" value="InterPro"/>
</dbReference>
<dbReference type="Gene3D" id="3.40.1190.10">
    <property type="entry name" value="Mur-like, catalytic domain"/>
    <property type="match status" value="1"/>
</dbReference>
<feature type="transmembrane region" description="Helical" evidence="15">
    <location>
        <begin position="846"/>
        <end position="865"/>
    </location>
</feature>
<feature type="domain" description="Mur ligase central" evidence="16">
    <location>
        <begin position="27"/>
        <end position="251"/>
    </location>
</feature>
<dbReference type="GO" id="GO:0046872">
    <property type="term" value="F:metal ion binding"/>
    <property type="evidence" value="ECO:0007669"/>
    <property type="project" value="UniProtKB-KW"/>
</dbReference>
<evidence type="ECO:0000313" key="18">
    <source>
        <dbReference type="EMBL" id="RUP50431.1"/>
    </source>
</evidence>
<evidence type="ECO:0000256" key="13">
    <source>
        <dbReference type="ARBA" id="ARBA00023002"/>
    </source>
</evidence>
<dbReference type="NCBIfam" id="TIGR01499">
    <property type="entry name" value="folC"/>
    <property type="match status" value="1"/>
</dbReference>
<sequence length="933" mass="101767">MDLGLNRIHRLLHALNSPHTRFQTIHVAGTNGKGSVCAYTSSILQAAGYRVGRYNSPHLLEPRDAIRVDGVAPTPAEFVLARNAVAKADIEAETCAMSFELLTAAAFWWFERRGVEVAVVEVGLGGRLDATNVFERPAVSIVTAIGMDHANVLGNTVEKIAMEKAGIMKPRSRVVIAPQSEMDAKRALIQKAEELGCECVLVEPARWVGGREGWANVLVAEEGKADVREISFPIPLNGHYQLENAATAVRAVHVLRTTIPAFAGIKDAHIVEGMHRTRWPGRLDIVTGAALSAQGLREVIVDGAHNPAAARPLRTFVDQKLLESGATGKVRWVLAATQGKDIGEIVRLLVRPGDVVAAAEFSQPEATRRICPIPKLENKKTMADVATTPREEYDIIMVGAGIVGCAVAKAFGTDGRKVLLVERDLSEPDRIVGELLQPGGMSTLKKLGMEECVNGIDGIPCYGYGVIYHGEQVHIPYPKTDEGKKAVGTSFHHGRFIQNLRKSARAAPNVTTVEGTANVLIRDEDGHKVVGVSYLPKGEKEEKQVFAPLTIVADGLFSKFRKEFTDKTPDVKSNFVGEKQKCRAIQTTLTRKNRPHSSPSSFILTDCELPFPHHGHVILANPAPVLLYQIGSHETRVLVDVPGKLPSASTGALKVKFLEALETERLRSMPNGFLPPSSNQTDGLLVLGDAANIRHPLTGATQLSIVLHPPSSILPGGMTVAFNDVCLLRDLLSPANIPNLHDTDLILAQLSSYFWRRKSYSLAINVLAMALYMLFAAADDPNLQVLQEGCFRYFQLGGECIDGPVGLLSGLNQRPIVLVYHFFRVAFYAVYRLFADGEWNDVPRNFIKIFTVIWAACVVILPLLWTEVQAGTFGDFMYACDLYELLINLRSTSTLTASNKDEKTEVDGFDSTPATLDLIVPIVELGLVEALKE</sequence>
<dbReference type="AlphaFoldDB" id="A0A433DHW1"/>
<evidence type="ECO:0000256" key="12">
    <source>
        <dbReference type="ARBA" id="ARBA00022842"/>
    </source>
</evidence>
<evidence type="ECO:0000256" key="3">
    <source>
        <dbReference type="ARBA" id="ARBA00008276"/>
    </source>
</evidence>
<comment type="caution">
    <text evidence="18">The sequence shown here is derived from an EMBL/GenBank/DDBJ whole genome shotgun (WGS) entry which is preliminary data.</text>
</comment>
<dbReference type="Pfam" id="PF08245">
    <property type="entry name" value="Mur_ligase_M"/>
    <property type="match status" value="1"/>
</dbReference>
<dbReference type="EMBL" id="RBNI01001428">
    <property type="protein sequence ID" value="RUP50431.1"/>
    <property type="molecule type" value="Genomic_DNA"/>
</dbReference>
<dbReference type="PROSITE" id="PS01011">
    <property type="entry name" value="FOLYLPOLYGLU_SYNT_1"/>
    <property type="match status" value="1"/>
</dbReference>
<dbReference type="GO" id="GO:0004506">
    <property type="term" value="F:squalene monooxygenase activity"/>
    <property type="evidence" value="ECO:0007669"/>
    <property type="project" value="UniProtKB-EC"/>
</dbReference>
<proteinExistence type="inferred from homology"/>
<organism evidence="18 19">
    <name type="scientific">Jimgerdemannia flammicorona</name>
    <dbReference type="NCBI Taxonomy" id="994334"/>
    <lineage>
        <taxon>Eukaryota</taxon>
        <taxon>Fungi</taxon>
        <taxon>Fungi incertae sedis</taxon>
        <taxon>Mucoromycota</taxon>
        <taxon>Mucoromycotina</taxon>
        <taxon>Endogonomycetes</taxon>
        <taxon>Endogonales</taxon>
        <taxon>Endogonaceae</taxon>
        <taxon>Jimgerdemannia</taxon>
    </lineage>
</organism>
<dbReference type="Gene3D" id="3.90.190.20">
    <property type="entry name" value="Mur ligase, C-terminal domain"/>
    <property type="match status" value="1"/>
</dbReference>
<feature type="domain" description="Squalene epoxidase" evidence="17">
    <location>
        <begin position="546"/>
        <end position="581"/>
    </location>
</feature>
<dbReference type="PANTHER" id="PTHR10835">
    <property type="entry name" value="SQUALENE MONOOXYGENASE"/>
    <property type="match status" value="1"/>
</dbReference>
<comment type="cofactor">
    <cofactor evidence="1">
        <name>FAD</name>
        <dbReference type="ChEBI" id="CHEBI:57692"/>
    </cofactor>
</comment>
<protein>
    <recommendedName>
        <fullName evidence="5">squalene monooxygenase</fullName>
        <ecNumber evidence="5">1.14.14.17</ecNumber>
    </recommendedName>
</protein>
<reference evidence="18 19" key="1">
    <citation type="journal article" date="2018" name="New Phytol.">
        <title>Phylogenomics of Endogonaceae and evolution of mycorrhizas within Mucoromycota.</title>
        <authorList>
            <person name="Chang Y."/>
            <person name="Desiro A."/>
            <person name="Na H."/>
            <person name="Sandor L."/>
            <person name="Lipzen A."/>
            <person name="Clum A."/>
            <person name="Barry K."/>
            <person name="Grigoriev I.V."/>
            <person name="Martin F.M."/>
            <person name="Stajich J.E."/>
            <person name="Smith M.E."/>
            <person name="Bonito G."/>
            <person name="Spatafora J.W."/>
        </authorList>
    </citation>
    <scope>NUCLEOTIDE SEQUENCE [LARGE SCALE GENOMIC DNA]</scope>
    <source>
        <strain evidence="18 19">GMNB39</strain>
    </source>
</reference>
<keyword evidence="6" id="KW-0436">Ligase</keyword>
<keyword evidence="14 15" id="KW-0472">Membrane</keyword>
<evidence type="ECO:0000259" key="16">
    <source>
        <dbReference type="Pfam" id="PF08245"/>
    </source>
</evidence>
<gene>
    <name evidence="18" type="ORF">BC936DRAFT_139096</name>
</gene>
<keyword evidence="7" id="KW-0285">Flavoprotein</keyword>
<dbReference type="SUPFAM" id="SSF51905">
    <property type="entry name" value="FAD/NAD(P)-binding domain"/>
    <property type="match status" value="1"/>
</dbReference>
<dbReference type="SUPFAM" id="SSF53244">
    <property type="entry name" value="MurD-like peptide ligases, peptide-binding domain"/>
    <property type="match status" value="1"/>
</dbReference>
<evidence type="ECO:0000259" key="17">
    <source>
        <dbReference type="Pfam" id="PF08491"/>
    </source>
</evidence>
<dbReference type="GO" id="GO:0005524">
    <property type="term" value="F:ATP binding"/>
    <property type="evidence" value="ECO:0007669"/>
    <property type="project" value="UniProtKB-KW"/>
</dbReference>
<dbReference type="GO" id="GO:0004326">
    <property type="term" value="F:tetrahydrofolylpolyglutamate synthase activity"/>
    <property type="evidence" value="ECO:0007669"/>
    <property type="project" value="InterPro"/>
</dbReference>
<evidence type="ECO:0000256" key="7">
    <source>
        <dbReference type="ARBA" id="ARBA00022630"/>
    </source>
</evidence>
<evidence type="ECO:0000256" key="11">
    <source>
        <dbReference type="ARBA" id="ARBA00022840"/>
    </source>
</evidence>
<dbReference type="InterPro" id="IPR036615">
    <property type="entry name" value="Mur_ligase_C_dom_sf"/>
</dbReference>
<dbReference type="Proteomes" id="UP000268093">
    <property type="component" value="Unassembled WGS sequence"/>
</dbReference>
<evidence type="ECO:0000256" key="1">
    <source>
        <dbReference type="ARBA" id="ARBA00001974"/>
    </source>
</evidence>
<evidence type="ECO:0000256" key="8">
    <source>
        <dbReference type="ARBA" id="ARBA00022723"/>
    </source>
</evidence>
<dbReference type="InterPro" id="IPR013221">
    <property type="entry name" value="Mur_ligase_cen"/>
</dbReference>
<dbReference type="SUPFAM" id="SSF53623">
    <property type="entry name" value="MurD-like peptide ligases, catalytic domain"/>
    <property type="match status" value="1"/>
</dbReference>
<dbReference type="InterPro" id="IPR036188">
    <property type="entry name" value="FAD/NAD-bd_sf"/>
</dbReference>
<keyword evidence="9" id="KW-0547">Nucleotide-binding</keyword>
<feature type="transmembrane region" description="Helical" evidence="15">
    <location>
        <begin position="816"/>
        <end position="834"/>
    </location>
</feature>
<comment type="similarity">
    <text evidence="3">Belongs to the folylpolyglutamate synthase family.</text>
</comment>
<dbReference type="InterPro" id="IPR018109">
    <property type="entry name" value="Folylpolyglutamate_synth_CS"/>
</dbReference>
<dbReference type="GO" id="GO:0006696">
    <property type="term" value="P:ergosterol biosynthetic process"/>
    <property type="evidence" value="ECO:0007669"/>
    <property type="project" value="TreeGrafter"/>
</dbReference>
<name>A0A433DHW1_9FUNG</name>
<keyword evidence="15" id="KW-1133">Transmembrane helix</keyword>
<evidence type="ECO:0000313" key="19">
    <source>
        <dbReference type="Proteomes" id="UP000268093"/>
    </source>
</evidence>
<accession>A0A433DHW1</accession>
<evidence type="ECO:0000256" key="2">
    <source>
        <dbReference type="ARBA" id="ARBA00004154"/>
    </source>
</evidence>
<dbReference type="Pfam" id="PF08491">
    <property type="entry name" value="SE"/>
    <property type="match status" value="2"/>
</dbReference>
<keyword evidence="12" id="KW-0460">Magnesium</keyword>
<evidence type="ECO:0000256" key="10">
    <source>
        <dbReference type="ARBA" id="ARBA00022827"/>
    </source>
</evidence>
<dbReference type="InterPro" id="IPR013698">
    <property type="entry name" value="Squalene_epoxidase"/>
</dbReference>
<evidence type="ECO:0000256" key="4">
    <source>
        <dbReference type="ARBA" id="ARBA00008802"/>
    </source>
</evidence>
<keyword evidence="19" id="KW-1185">Reference proteome</keyword>
<keyword evidence="11" id="KW-0067">ATP-binding</keyword>
<keyword evidence="15" id="KW-0812">Transmembrane</keyword>
<comment type="similarity">
    <text evidence="4">Belongs to the squalene monooxygenase family.</text>
</comment>
<dbReference type="OrthoDB" id="1678617at2759"/>
<evidence type="ECO:0000256" key="6">
    <source>
        <dbReference type="ARBA" id="ARBA00022598"/>
    </source>
</evidence>
<dbReference type="UniPathway" id="UPA00850"/>
<dbReference type="GO" id="GO:0050660">
    <property type="term" value="F:flavin adenine dinucleotide binding"/>
    <property type="evidence" value="ECO:0007669"/>
    <property type="project" value="InterPro"/>
</dbReference>